<evidence type="ECO:0000313" key="2">
    <source>
        <dbReference type="Proteomes" id="UP000789405"/>
    </source>
</evidence>
<keyword evidence="2" id="KW-1185">Reference proteome</keyword>
<protein>
    <submittedName>
        <fullName evidence="1">11297_t:CDS:1</fullName>
    </submittedName>
</protein>
<comment type="caution">
    <text evidence="1">The sequence shown here is derived from an EMBL/GenBank/DDBJ whole genome shotgun (WGS) entry which is preliminary data.</text>
</comment>
<proteinExistence type="predicted"/>
<name>A0A9N9KAG9_9GLOM</name>
<dbReference type="AlphaFoldDB" id="A0A9N9KAG9"/>
<organism evidence="1 2">
    <name type="scientific">Dentiscutata erythropus</name>
    <dbReference type="NCBI Taxonomy" id="1348616"/>
    <lineage>
        <taxon>Eukaryota</taxon>
        <taxon>Fungi</taxon>
        <taxon>Fungi incertae sedis</taxon>
        <taxon>Mucoromycota</taxon>
        <taxon>Glomeromycotina</taxon>
        <taxon>Glomeromycetes</taxon>
        <taxon>Diversisporales</taxon>
        <taxon>Gigasporaceae</taxon>
        <taxon>Dentiscutata</taxon>
    </lineage>
</organism>
<feature type="non-terminal residue" evidence="1">
    <location>
        <position position="1"/>
    </location>
</feature>
<accession>A0A9N9KAG9</accession>
<evidence type="ECO:0000313" key="1">
    <source>
        <dbReference type="EMBL" id="CAG8820123.1"/>
    </source>
</evidence>
<gene>
    <name evidence="1" type="ORF">DERYTH_LOCUS26895</name>
</gene>
<dbReference type="Proteomes" id="UP000789405">
    <property type="component" value="Unassembled WGS sequence"/>
</dbReference>
<dbReference type="EMBL" id="CAJVPY010058884">
    <property type="protein sequence ID" value="CAG8820123.1"/>
    <property type="molecule type" value="Genomic_DNA"/>
</dbReference>
<sequence length="47" mass="5183">SSGLSGIFDDIAFKSSTSMSISELSKEKIIEEEIESQTELEKDNIES</sequence>
<reference evidence="1" key="1">
    <citation type="submission" date="2021-06" db="EMBL/GenBank/DDBJ databases">
        <authorList>
            <person name="Kallberg Y."/>
            <person name="Tangrot J."/>
            <person name="Rosling A."/>
        </authorList>
    </citation>
    <scope>NUCLEOTIDE SEQUENCE</scope>
    <source>
        <strain evidence="1">MA453B</strain>
    </source>
</reference>